<dbReference type="CDD" id="cd06170">
    <property type="entry name" value="LuxR_C_like"/>
    <property type="match status" value="1"/>
</dbReference>
<dbReference type="PANTHER" id="PTHR44688:SF16">
    <property type="entry name" value="DNA-BINDING TRANSCRIPTIONAL ACTIVATOR DEVR_DOSR"/>
    <property type="match status" value="1"/>
</dbReference>
<dbReference type="Pfam" id="PF07728">
    <property type="entry name" value="AAA_5"/>
    <property type="match status" value="1"/>
</dbReference>
<reference evidence="7" key="1">
    <citation type="submission" date="2017-09" db="EMBL/GenBank/DDBJ databases">
        <authorList>
            <person name="Varghese N."/>
            <person name="Submissions S."/>
        </authorList>
    </citation>
    <scope>NUCLEOTIDE SEQUENCE [LARGE SCALE GENOMIC DNA]</scope>
    <source>
        <strain evidence="7">CGMCC 4.6857</strain>
    </source>
</reference>
<proteinExistence type="predicted"/>
<dbReference type="PANTHER" id="PTHR44688">
    <property type="entry name" value="DNA-BINDING TRANSCRIPTIONAL ACTIVATOR DEVR_DOSR"/>
    <property type="match status" value="1"/>
</dbReference>
<name>A0A285IDF7_9ACTN</name>
<feature type="domain" description="HTH luxR-type" evidence="5">
    <location>
        <begin position="1065"/>
        <end position="1130"/>
    </location>
</feature>
<dbReference type="SMART" id="SM00421">
    <property type="entry name" value="HTH_LUXR"/>
    <property type="match status" value="1"/>
</dbReference>
<dbReference type="GO" id="GO:0016887">
    <property type="term" value="F:ATP hydrolysis activity"/>
    <property type="evidence" value="ECO:0007669"/>
    <property type="project" value="InterPro"/>
</dbReference>
<dbReference type="PROSITE" id="PS50043">
    <property type="entry name" value="HTH_LUXR_2"/>
    <property type="match status" value="1"/>
</dbReference>
<evidence type="ECO:0000313" key="7">
    <source>
        <dbReference type="Proteomes" id="UP000219612"/>
    </source>
</evidence>
<evidence type="ECO:0000256" key="1">
    <source>
        <dbReference type="ARBA" id="ARBA00023015"/>
    </source>
</evidence>
<dbReference type="InterPro" id="IPR011704">
    <property type="entry name" value="ATPase_dyneun-rel_AAA"/>
</dbReference>
<dbReference type="Pfam" id="PF00196">
    <property type="entry name" value="GerE"/>
    <property type="match status" value="1"/>
</dbReference>
<feature type="compositionally biased region" description="Polar residues" evidence="4">
    <location>
        <begin position="682"/>
        <end position="698"/>
    </location>
</feature>
<dbReference type="Gene3D" id="1.10.10.10">
    <property type="entry name" value="Winged helix-like DNA-binding domain superfamily/Winged helix DNA-binding domain"/>
    <property type="match status" value="1"/>
</dbReference>
<dbReference type="GO" id="GO:0005524">
    <property type="term" value="F:ATP binding"/>
    <property type="evidence" value="ECO:0007669"/>
    <property type="project" value="InterPro"/>
</dbReference>
<feature type="compositionally biased region" description="Low complexity" evidence="4">
    <location>
        <begin position="743"/>
        <end position="770"/>
    </location>
</feature>
<evidence type="ECO:0000313" key="6">
    <source>
        <dbReference type="EMBL" id="SNY45001.1"/>
    </source>
</evidence>
<dbReference type="GO" id="GO:0003677">
    <property type="term" value="F:DNA binding"/>
    <property type="evidence" value="ECO:0007669"/>
    <property type="project" value="UniProtKB-KW"/>
</dbReference>
<accession>A0A285IDF7</accession>
<evidence type="ECO:0000256" key="4">
    <source>
        <dbReference type="SAM" id="MobiDB-lite"/>
    </source>
</evidence>
<dbReference type="EMBL" id="OBDY01000007">
    <property type="protein sequence ID" value="SNY45001.1"/>
    <property type="molecule type" value="Genomic_DNA"/>
</dbReference>
<feature type="region of interest" description="Disordered" evidence="4">
    <location>
        <begin position="426"/>
        <end position="502"/>
    </location>
</feature>
<sequence length="1141" mass="113987">MAEALHPAAAMLHRPGLVVLTGPPGCGRTTLLRRLSAAVPGPVHEGGGLAMLQTVPALALSRAVRAKLPAYDVHLLAEAVRSRVRGGLLVIDDLHYTDPATLAALPLLAAHCRVLASVRTPHRLPPATETALRAAATAWIAVPPLTPHEATDLARRSAPHLEAAALTAVVDRAGGNPLAVTALARNAATGARPAAGGADIDQVAYAIATALADLPRPARTALAALGLLGRPAPAALLGAGAADLRAAGLVTADPDGALLPVSTYVAETAAGLLDAAARVDLHTRLAELTPPAEAARHLAAAGDLRGAHRRALTAADQSTGGDRAALLLFACELDVPVDLRVRLAAADALLAVGRPAAAARVLTTSAEPSRAGRPAGDAFSADFDFPHPPTAPSGTDLDFAARSGSDLNFAGPSAARSGTHSAFAAGSGTDLDFADPSAARTGRKVPGSPSQLSDGDFDFPRPSPGGAESPAQPAGGVNAPSSAAPARRRDAPDVLSGAARSHLDSDSLRSLELEADVLRGEALLQAGDPAAARAAVHTVPDAAAAPVVAGRDRVLLLAELDTDPAAARDLADKIAARHPRPPAGVAAALAAVRAHFRLPGWDTALAEAAMPGADPLITRWSAWLLVEQLAADGRLTESASVALRAARASAADLAYGWQTRFAAAADWALALHGSTIADPATGATSTSPGSAANPTGATPASVGGAANPTADTSPSATTANPTAAMSPSGRAANPAGTTSTSDGRAAGLTGTASALAAGAPGTTGARSDPAASPPGPGGARAATPGSGSGPAGPAQGLGHMRPGGIYGAATRSGEPLPIPGASTGAGGSAMPTPGVGGVHGPDTGQPGSASGTAPAVAADEVIAELWDGADGVLRRAGNLTDRALPDEARGYATAATALIEADTGLLAAARAHLDGGPAHPATSWVAQETAWLDGQPDRAVTPGGDDESGLLAGLHAITAQWAAHDLGTDTAPVVPGGLPAAARRTLTAWATGTGFTAAAEGWRPIALRERIRCLLAAGLTDTDQARAVEALLAAERLADAAGLTVLAGRARRGLRRHRVHRDTRSKRSGDQLTRRETDVLRLVAAGEPTRRIAGQLGISAETVDTHIRAGMRKLGARTRTEAAALAFASPARPDTSDKDGR</sequence>
<feature type="region of interest" description="Disordered" evidence="4">
    <location>
        <begin position="681"/>
        <end position="854"/>
    </location>
</feature>
<dbReference type="InterPro" id="IPR000792">
    <property type="entry name" value="Tscrpt_reg_LuxR_C"/>
</dbReference>
<dbReference type="PRINTS" id="PR00038">
    <property type="entry name" value="HTHLUXR"/>
</dbReference>
<feature type="compositionally biased region" description="Low complexity" evidence="4">
    <location>
        <begin position="705"/>
        <end position="728"/>
    </location>
</feature>
<dbReference type="GO" id="GO:0006355">
    <property type="term" value="P:regulation of DNA-templated transcription"/>
    <property type="evidence" value="ECO:0007669"/>
    <property type="project" value="InterPro"/>
</dbReference>
<dbReference type="InterPro" id="IPR027417">
    <property type="entry name" value="P-loop_NTPase"/>
</dbReference>
<keyword evidence="3" id="KW-0804">Transcription</keyword>
<evidence type="ECO:0000256" key="3">
    <source>
        <dbReference type="ARBA" id="ARBA00023163"/>
    </source>
</evidence>
<dbReference type="InterPro" id="IPR036388">
    <property type="entry name" value="WH-like_DNA-bd_sf"/>
</dbReference>
<dbReference type="Gene3D" id="3.40.50.300">
    <property type="entry name" value="P-loop containing nucleotide triphosphate hydrolases"/>
    <property type="match status" value="1"/>
</dbReference>
<dbReference type="AlphaFoldDB" id="A0A285IDF7"/>
<dbReference type="InterPro" id="IPR016032">
    <property type="entry name" value="Sig_transdc_resp-reg_C-effctor"/>
</dbReference>
<feature type="region of interest" description="Disordered" evidence="4">
    <location>
        <begin position="363"/>
        <end position="399"/>
    </location>
</feature>
<keyword evidence="2" id="KW-0238">DNA-binding</keyword>
<dbReference type="Proteomes" id="UP000219612">
    <property type="component" value="Unassembled WGS sequence"/>
</dbReference>
<keyword evidence="1" id="KW-0805">Transcription regulation</keyword>
<dbReference type="SUPFAM" id="SSF46894">
    <property type="entry name" value="C-terminal effector domain of the bipartite response regulators"/>
    <property type="match status" value="1"/>
</dbReference>
<dbReference type="SUPFAM" id="SSF52540">
    <property type="entry name" value="P-loop containing nucleoside triphosphate hydrolases"/>
    <property type="match status" value="1"/>
</dbReference>
<protein>
    <submittedName>
        <fullName evidence="6">AAA domain (Dynein-related subfamily)</fullName>
    </submittedName>
</protein>
<gene>
    <name evidence="6" type="ORF">SAMN05421748_107155</name>
</gene>
<organism evidence="6 7">
    <name type="scientific">Paractinoplanes atraurantiacus</name>
    <dbReference type="NCBI Taxonomy" id="1036182"/>
    <lineage>
        <taxon>Bacteria</taxon>
        <taxon>Bacillati</taxon>
        <taxon>Actinomycetota</taxon>
        <taxon>Actinomycetes</taxon>
        <taxon>Micromonosporales</taxon>
        <taxon>Micromonosporaceae</taxon>
        <taxon>Paractinoplanes</taxon>
    </lineage>
</organism>
<evidence type="ECO:0000256" key="2">
    <source>
        <dbReference type="ARBA" id="ARBA00023125"/>
    </source>
</evidence>
<evidence type="ECO:0000259" key="5">
    <source>
        <dbReference type="PROSITE" id="PS50043"/>
    </source>
</evidence>
<keyword evidence="7" id="KW-1185">Reference proteome</keyword>